<dbReference type="Proteomes" id="UP000234342">
    <property type="component" value="Unassembled WGS sequence"/>
</dbReference>
<protein>
    <submittedName>
        <fullName evidence="1">Uncharacterized protein</fullName>
    </submittedName>
</protein>
<accession>A0A2H1KTC5</accession>
<keyword evidence="2" id="KW-1185">Reference proteome</keyword>
<dbReference type="EMBL" id="FXZE01000033">
    <property type="protein sequence ID" value="SMY03000.1"/>
    <property type="molecule type" value="Genomic_DNA"/>
</dbReference>
<reference evidence="2" key="1">
    <citation type="submission" date="2017-03" db="EMBL/GenBank/DDBJ databases">
        <authorList>
            <person name="Monnet C."/>
        </authorList>
    </citation>
    <scope>NUCLEOTIDE SEQUENCE [LARGE SCALE GENOMIC DNA]</scope>
    <source>
        <strain evidence="2">P10</strain>
    </source>
</reference>
<sequence>MDSRNSPHELLRELFNQTSHGLRYLSFRLTRDNRAFPKSIRISVT</sequence>
<organism evidence="1 2">
    <name type="scientific">Brevibacterium antiquum</name>
    <dbReference type="NCBI Taxonomy" id="234835"/>
    <lineage>
        <taxon>Bacteria</taxon>
        <taxon>Bacillati</taxon>
        <taxon>Actinomycetota</taxon>
        <taxon>Actinomycetes</taxon>
        <taxon>Micrococcales</taxon>
        <taxon>Brevibacteriaceae</taxon>
        <taxon>Brevibacterium</taxon>
    </lineage>
</organism>
<name>A0A2H1KTC5_9MICO</name>
<evidence type="ECO:0000313" key="1">
    <source>
        <dbReference type="EMBL" id="SMY03000.1"/>
    </source>
</evidence>
<dbReference type="AlphaFoldDB" id="A0A2H1KTC5"/>
<evidence type="ECO:0000313" key="2">
    <source>
        <dbReference type="Proteomes" id="UP000234342"/>
    </source>
</evidence>
<gene>
    <name evidence="1" type="ORF">BANT10_03468</name>
</gene>
<proteinExistence type="predicted"/>